<dbReference type="OrthoDB" id="5524117at2"/>
<evidence type="ECO:0000259" key="2">
    <source>
        <dbReference type="Pfam" id="PF05685"/>
    </source>
</evidence>
<sequence>MSSNTLEQGARKKAGRRRPAPCHDELMPTPEEIEDDGQPILSIRMPVGGFTVADLLAMPEYPYRIELTDGALTVSPSPSGLHQRLGTKLLAVLCEAEANGYVANHEVDVVLSKGTTRIPDVMIVRDVLLEGPRVYTKDELAVAVEIESPGSTALDRKLKPLVYAEYGVPQYWRIELEPELIATIYRLEDGAYTEVSRGPRIEVTEPFPFSVNLADLMRRGVSRGRRR</sequence>
<dbReference type="PANTHER" id="PTHR34107">
    <property type="entry name" value="SLL0198 PROTEIN-RELATED"/>
    <property type="match status" value="1"/>
</dbReference>
<reference evidence="3 4" key="1">
    <citation type="submission" date="2016-11" db="EMBL/GenBank/DDBJ databases">
        <authorList>
            <person name="Jaros S."/>
            <person name="Januszkiewicz K."/>
            <person name="Wedrychowicz H."/>
        </authorList>
    </citation>
    <scope>NUCLEOTIDE SEQUENCE [LARGE SCALE GENOMIC DNA]</scope>
    <source>
        <strain evidence="3 4">DSM 46144</strain>
    </source>
</reference>
<dbReference type="RefSeq" id="WP_084741470.1">
    <property type="nucleotide sequence ID" value="NZ_FRCS01000005.1"/>
</dbReference>
<dbReference type="GO" id="GO:0004519">
    <property type="term" value="F:endonuclease activity"/>
    <property type="evidence" value="ECO:0007669"/>
    <property type="project" value="UniProtKB-KW"/>
</dbReference>
<dbReference type="EMBL" id="FRCS01000005">
    <property type="protein sequence ID" value="SHN34341.1"/>
    <property type="molecule type" value="Genomic_DNA"/>
</dbReference>
<dbReference type="PANTHER" id="PTHR34107:SF4">
    <property type="entry name" value="SLL1222 PROTEIN"/>
    <property type="match status" value="1"/>
</dbReference>
<organism evidence="3 4">
    <name type="scientific">Cryptosporangium aurantiacum</name>
    <dbReference type="NCBI Taxonomy" id="134849"/>
    <lineage>
        <taxon>Bacteria</taxon>
        <taxon>Bacillati</taxon>
        <taxon>Actinomycetota</taxon>
        <taxon>Actinomycetes</taxon>
        <taxon>Cryptosporangiales</taxon>
        <taxon>Cryptosporangiaceae</taxon>
        <taxon>Cryptosporangium</taxon>
    </lineage>
</organism>
<gene>
    <name evidence="3" type="ORF">SAMN05443668_105253</name>
</gene>
<protein>
    <submittedName>
        <fullName evidence="3">Endonuclease, Uma2 family (Restriction endonuclease fold)</fullName>
    </submittedName>
</protein>
<keyword evidence="4" id="KW-1185">Reference proteome</keyword>
<feature type="region of interest" description="Disordered" evidence="1">
    <location>
        <begin position="1"/>
        <end position="31"/>
    </location>
</feature>
<evidence type="ECO:0000313" key="3">
    <source>
        <dbReference type="EMBL" id="SHN34341.1"/>
    </source>
</evidence>
<dbReference type="Proteomes" id="UP000184440">
    <property type="component" value="Unassembled WGS sequence"/>
</dbReference>
<dbReference type="AlphaFoldDB" id="A0A1M7QRS0"/>
<keyword evidence="3" id="KW-0378">Hydrolase</keyword>
<feature type="domain" description="Putative restriction endonuclease" evidence="2">
    <location>
        <begin position="53"/>
        <end position="212"/>
    </location>
</feature>
<dbReference type="CDD" id="cd06260">
    <property type="entry name" value="DUF820-like"/>
    <property type="match status" value="1"/>
</dbReference>
<dbReference type="STRING" id="134849.SAMN05443668_105253"/>
<dbReference type="Gene3D" id="3.90.1570.10">
    <property type="entry name" value="tt1808, chain A"/>
    <property type="match status" value="1"/>
</dbReference>
<dbReference type="InterPro" id="IPR008538">
    <property type="entry name" value="Uma2"/>
</dbReference>
<proteinExistence type="predicted"/>
<feature type="compositionally biased region" description="Basic residues" evidence="1">
    <location>
        <begin position="11"/>
        <end position="20"/>
    </location>
</feature>
<dbReference type="SUPFAM" id="SSF52980">
    <property type="entry name" value="Restriction endonuclease-like"/>
    <property type="match status" value="1"/>
</dbReference>
<accession>A0A1M7QRS0</accession>
<evidence type="ECO:0000256" key="1">
    <source>
        <dbReference type="SAM" id="MobiDB-lite"/>
    </source>
</evidence>
<dbReference type="InterPro" id="IPR011335">
    <property type="entry name" value="Restrct_endonuc-II-like"/>
</dbReference>
<dbReference type="Pfam" id="PF05685">
    <property type="entry name" value="Uma2"/>
    <property type="match status" value="1"/>
</dbReference>
<keyword evidence="3" id="KW-0540">Nuclease</keyword>
<name>A0A1M7QRS0_9ACTN</name>
<dbReference type="InterPro" id="IPR012296">
    <property type="entry name" value="Nuclease_put_TT1808"/>
</dbReference>
<evidence type="ECO:0000313" key="4">
    <source>
        <dbReference type="Proteomes" id="UP000184440"/>
    </source>
</evidence>
<keyword evidence="3" id="KW-0255">Endonuclease</keyword>